<gene>
    <name evidence="3" type="ORF">RND71_016350</name>
</gene>
<dbReference type="EMBL" id="JAVYJV010000008">
    <property type="protein sequence ID" value="KAK4364992.1"/>
    <property type="molecule type" value="Genomic_DNA"/>
</dbReference>
<evidence type="ECO:0000256" key="2">
    <source>
        <dbReference type="SAM" id="SignalP"/>
    </source>
</evidence>
<dbReference type="Proteomes" id="UP001291623">
    <property type="component" value="Unassembled WGS sequence"/>
</dbReference>
<organism evidence="3 4">
    <name type="scientific">Anisodus tanguticus</name>
    <dbReference type="NCBI Taxonomy" id="243964"/>
    <lineage>
        <taxon>Eukaryota</taxon>
        <taxon>Viridiplantae</taxon>
        <taxon>Streptophyta</taxon>
        <taxon>Embryophyta</taxon>
        <taxon>Tracheophyta</taxon>
        <taxon>Spermatophyta</taxon>
        <taxon>Magnoliopsida</taxon>
        <taxon>eudicotyledons</taxon>
        <taxon>Gunneridae</taxon>
        <taxon>Pentapetalae</taxon>
        <taxon>asterids</taxon>
        <taxon>lamiids</taxon>
        <taxon>Solanales</taxon>
        <taxon>Solanaceae</taxon>
        <taxon>Solanoideae</taxon>
        <taxon>Hyoscyameae</taxon>
        <taxon>Anisodus</taxon>
    </lineage>
</organism>
<keyword evidence="4" id="KW-1185">Reference proteome</keyword>
<sequence length="269" mass="31275">MCCFVFVMVIKMVNVNLFFNHGGEWIRESHFLYAKKRIHYWREYDPDFLSFIDVVKFVEYDSDELESLATQKKRSVTENLNDFRELVKGMIFKDIPEARRYCRLYSMINKVELVVEKSDTVRVRYSCAAVGCFICHITGDGITVGGKLQDNPKYKVKEMRGDLLRVFELNASEGKCKKAKRAVLEIIEGSFTNNYNKLEAYANELRESNFESDVVINLSKEAQNQVRDTQFWNVDPSKAMEPPDMVKLAGRSKVKRDRGKDEALKRQGE</sequence>
<dbReference type="PANTHER" id="PTHR31973:SF189">
    <property type="entry name" value="TRANSPOSASE, MUDR, PLANT, MULE TRANSPOSASE DOMAIN PROTEIN-RELATED"/>
    <property type="match status" value="1"/>
</dbReference>
<feature type="signal peptide" evidence="2">
    <location>
        <begin position="1"/>
        <end position="15"/>
    </location>
</feature>
<feature type="compositionally biased region" description="Basic and acidic residues" evidence="1">
    <location>
        <begin position="258"/>
        <end position="269"/>
    </location>
</feature>
<evidence type="ECO:0000313" key="3">
    <source>
        <dbReference type="EMBL" id="KAK4364992.1"/>
    </source>
</evidence>
<accession>A0AAE1S8C9</accession>
<evidence type="ECO:0000313" key="4">
    <source>
        <dbReference type="Proteomes" id="UP001291623"/>
    </source>
</evidence>
<proteinExistence type="predicted"/>
<evidence type="ECO:0000256" key="1">
    <source>
        <dbReference type="SAM" id="MobiDB-lite"/>
    </source>
</evidence>
<feature type="region of interest" description="Disordered" evidence="1">
    <location>
        <begin position="235"/>
        <end position="269"/>
    </location>
</feature>
<dbReference type="AlphaFoldDB" id="A0AAE1S8C9"/>
<feature type="chain" id="PRO_5042052707" evidence="2">
    <location>
        <begin position="16"/>
        <end position="269"/>
    </location>
</feature>
<protein>
    <submittedName>
        <fullName evidence="3">Uncharacterized protein</fullName>
    </submittedName>
</protein>
<reference evidence="3" key="1">
    <citation type="submission" date="2023-12" db="EMBL/GenBank/DDBJ databases">
        <title>Genome assembly of Anisodus tanguticus.</title>
        <authorList>
            <person name="Wang Y.-J."/>
        </authorList>
    </citation>
    <scope>NUCLEOTIDE SEQUENCE</scope>
    <source>
        <strain evidence="3">KB-2021</strain>
        <tissue evidence="3">Leaf</tissue>
    </source>
</reference>
<comment type="caution">
    <text evidence="3">The sequence shown here is derived from an EMBL/GenBank/DDBJ whole genome shotgun (WGS) entry which is preliminary data.</text>
</comment>
<name>A0AAE1S8C9_9SOLA</name>
<dbReference type="PANTHER" id="PTHR31973">
    <property type="entry name" value="POLYPROTEIN, PUTATIVE-RELATED"/>
    <property type="match status" value="1"/>
</dbReference>
<keyword evidence="2" id="KW-0732">Signal</keyword>